<evidence type="ECO:0000313" key="2">
    <source>
        <dbReference type="EMBL" id="OWZ02717.1"/>
    </source>
</evidence>
<feature type="region of interest" description="Disordered" evidence="1">
    <location>
        <begin position="137"/>
        <end position="157"/>
    </location>
</feature>
<proteinExistence type="predicted"/>
<evidence type="ECO:0000313" key="3">
    <source>
        <dbReference type="Proteomes" id="UP000198211"/>
    </source>
</evidence>
<organism evidence="2 3">
    <name type="scientific">Phytophthora megakarya</name>
    <dbReference type="NCBI Taxonomy" id="4795"/>
    <lineage>
        <taxon>Eukaryota</taxon>
        <taxon>Sar</taxon>
        <taxon>Stramenopiles</taxon>
        <taxon>Oomycota</taxon>
        <taxon>Peronosporomycetes</taxon>
        <taxon>Peronosporales</taxon>
        <taxon>Peronosporaceae</taxon>
        <taxon>Phytophthora</taxon>
    </lineage>
</organism>
<dbReference type="Proteomes" id="UP000198211">
    <property type="component" value="Unassembled WGS sequence"/>
</dbReference>
<keyword evidence="3" id="KW-1185">Reference proteome</keyword>
<feature type="non-terminal residue" evidence="2">
    <location>
        <position position="507"/>
    </location>
</feature>
<reference evidence="3" key="1">
    <citation type="submission" date="2017-03" db="EMBL/GenBank/DDBJ databases">
        <title>Phytopthora megakarya and P. palmivora, two closely related causual agents of cacao black pod achieved similar genome size and gene model numbers by different mechanisms.</title>
        <authorList>
            <person name="Ali S."/>
            <person name="Shao J."/>
            <person name="Larry D.J."/>
            <person name="Kronmiller B."/>
            <person name="Shen D."/>
            <person name="Strem M.D."/>
            <person name="Melnick R.L."/>
            <person name="Guiltinan M.J."/>
            <person name="Tyler B.M."/>
            <person name="Meinhardt L.W."/>
            <person name="Bailey B.A."/>
        </authorList>
    </citation>
    <scope>NUCLEOTIDE SEQUENCE [LARGE SCALE GENOMIC DNA]</scope>
    <source>
        <strain evidence="3">zdho120</strain>
    </source>
</reference>
<name>A0A225VD58_9STRA</name>
<protein>
    <recommendedName>
        <fullName evidence="4">DDE Tnp4 domain-containing protein</fullName>
    </recommendedName>
</protein>
<dbReference type="AlphaFoldDB" id="A0A225VD58"/>
<accession>A0A225VD58</accession>
<gene>
    <name evidence="2" type="ORF">PHMEG_00025676</name>
</gene>
<evidence type="ECO:0008006" key="4">
    <source>
        <dbReference type="Google" id="ProtNLM"/>
    </source>
</evidence>
<dbReference type="EMBL" id="NBNE01005985">
    <property type="protein sequence ID" value="OWZ02717.1"/>
    <property type="molecule type" value="Genomic_DNA"/>
</dbReference>
<evidence type="ECO:0000256" key="1">
    <source>
        <dbReference type="SAM" id="MobiDB-lite"/>
    </source>
</evidence>
<sequence>MERSTPQFPDPVLWAWCISSKTILPYATQIERIATGLLLSSQRGGLRERLKIKDGSAKDRREHVDYYIETLEDQDIAERLTLLRLTDADDLEEVLRARDRAKNRQKKFAFGSGKYRQKTTNTAPSSPAKQVRAIQIQANDSGSDSESDGSGGSDSDIGSHRRIFLAANEDVRKTKWIQEALEPWLLTVCYIHEVREEKHLSDHCLFVCRGCGELYDMGKCPMEEFYNHTRQWFNPTKHMDAQHPRNPSYTCAHEEAIEESVAPLAKLTKIVIPSARCTPTARAAVSWDDEKGDSMSPMYDRFIRNGGESIMQMINFAGGQFNRPWQVVEDFVMLRWNVGQGKKCKFGGKDVMFMALASLKHCSKWDVYFVEDMTAKWGMRELVVVGNIFSNFPGKHSIHGYKVNVSVLPTGKAINCTQHYPGHAKYPDEWALLADKGYQGFSTHFRAITPHKKQPCETLLIGQLNETDQISHDRVKGGYDILFKSCVSLTNYHVHLNPMRAEDGDHY</sequence>
<comment type="caution">
    <text evidence="2">The sequence shown here is derived from an EMBL/GenBank/DDBJ whole genome shotgun (WGS) entry which is preliminary data.</text>
</comment>
<dbReference type="STRING" id="4795.A0A225VD58"/>